<keyword evidence="4" id="KW-0862">Zinc</keyword>
<name>A0ABV8UGL9_9PROT</name>
<keyword evidence="3" id="KW-0378">Hydrolase</keyword>
<proteinExistence type="predicted"/>
<keyword evidence="8" id="KW-1185">Reference proteome</keyword>
<dbReference type="Gene3D" id="3.40.140.10">
    <property type="entry name" value="Cytidine Deaminase, domain 2"/>
    <property type="match status" value="1"/>
</dbReference>
<feature type="domain" description="JAB" evidence="6">
    <location>
        <begin position="25"/>
        <end position="135"/>
    </location>
</feature>
<dbReference type="SUPFAM" id="SSF102712">
    <property type="entry name" value="JAB1/MPN domain"/>
    <property type="match status" value="1"/>
</dbReference>
<evidence type="ECO:0000256" key="4">
    <source>
        <dbReference type="ARBA" id="ARBA00022833"/>
    </source>
</evidence>
<dbReference type="EMBL" id="JBHSCR010000034">
    <property type="protein sequence ID" value="MFC4349603.1"/>
    <property type="molecule type" value="Genomic_DNA"/>
</dbReference>
<evidence type="ECO:0000256" key="5">
    <source>
        <dbReference type="ARBA" id="ARBA00023049"/>
    </source>
</evidence>
<gene>
    <name evidence="7" type="ORF">ACFO5Q_17265</name>
</gene>
<keyword evidence="1" id="KW-0645">Protease</keyword>
<dbReference type="Pfam" id="PF14464">
    <property type="entry name" value="Prok-JAB"/>
    <property type="match status" value="1"/>
</dbReference>
<dbReference type="Proteomes" id="UP001595776">
    <property type="component" value="Unassembled WGS sequence"/>
</dbReference>
<keyword evidence="5" id="KW-0482">Metalloprotease</keyword>
<dbReference type="InterPro" id="IPR028090">
    <property type="entry name" value="JAB_dom_prok"/>
</dbReference>
<comment type="caution">
    <text evidence="7">The sequence shown here is derived from an EMBL/GenBank/DDBJ whole genome shotgun (WGS) entry which is preliminary data.</text>
</comment>
<reference evidence="8" key="1">
    <citation type="journal article" date="2019" name="Int. J. Syst. Evol. Microbiol.">
        <title>The Global Catalogue of Microorganisms (GCM) 10K type strain sequencing project: providing services to taxonomists for standard genome sequencing and annotation.</title>
        <authorList>
            <consortium name="The Broad Institute Genomics Platform"/>
            <consortium name="The Broad Institute Genome Sequencing Center for Infectious Disease"/>
            <person name="Wu L."/>
            <person name="Ma J."/>
        </authorList>
    </citation>
    <scope>NUCLEOTIDE SEQUENCE [LARGE SCALE GENOMIC DNA]</scope>
    <source>
        <strain evidence="8">CGMCC 1.15304</strain>
    </source>
</reference>
<accession>A0ABV8UGL9</accession>
<dbReference type="RefSeq" id="WP_068147273.1">
    <property type="nucleotide sequence ID" value="NZ_JBHSCR010000034.1"/>
</dbReference>
<sequence length="170" mass="18974">MFSDFIGDFGPEGGYLLVRKPVLAQIGLQSREIHSGNETGGILIGSYRGHHIDITSSTVQQSKDVASRFRFHRKDKNHHGIAMKAWEQSGGFQTYLGEWHSHPEAHPTPSGIDASSWIRATEAIGKKMVFIIVGRQSTWIGYTYFDRKKCMIGRSKPAKPFVAADTLVQN</sequence>
<evidence type="ECO:0000313" key="8">
    <source>
        <dbReference type="Proteomes" id="UP001595776"/>
    </source>
</evidence>
<organism evidence="7 8">
    <name type="scientific">Kordiimonas lipolytica</name>
    <dbReference type="NCBI Taxonomy" id="1662421"/>
    <lineage>
        <taxon>Bacteria</taxon>
        <taxon>Pseudomonadati</taxon>
        <taxon>Pseudomonadota</taxon>
        <taxon>Alphaproteobacteria</taxon>
        <taxon>Kordiimonadales</taxon>
        <taxon>Kordiimonadaceae</taxon>
        <taxon>Kordiimonas</taxon>
    </lineage>
</organism>
<evidence type="ECO:0000256" key="1">
    <source>
        <dbReference type="ARBA" id="ARBA00022670"/>
    </source>
</evidence>
<evidence type="ECO:0000256" key="2">
    <source>
        <dbReference type="ARBA" id="ARBA00022723"/>
    </source>
</evidence>
<keyword evidence="2" id="KW-0479">Metal-binding</keyword>
<evidence type="ECO:0000313" key="7">
    <source>
        <dbReference type="EMBL" id="MFC4349603.1"/>
    </source>
</evidence>
<protein>
    <submittedName>
        <fullName evidence="7">Mov34/MPN/PAD-1 family protein</fullName>
    </submittedName>
</protein>
<evidence type="ECO:0000259" key="6">
    <source>
        <dbReference type="Pfam" id="PF14464"/>
    </source>
</evidence>
<evidence type="ECO:0000256" key="3">
    <source>
        <dbReference type="ARBA" id="ARBA00022801"/>
    </source>
</evidence>